<dbReference type="NCBIfam" id="TIGR01764">
    <property type="entry name" value="excise"/>
    <property type="match status" value="1"/>
</dbReference>
<dbReference type="InterPro" id="IPR009061">
    <property type="entry name" value="DNA-bd_dom_put_sf"/>
</dbReference>
<reference evidence="2" key="1">
    <citation type="submission" date="2020-05" db="EMBL/GenBank/DDBJ databases">
        <authorList>
            <person name="Chiriac C."/>
            <person name="Salcher M."/>
            <person name="Ghai R."/>
            <person name="Kavagutti S V."/>
        </authorList>
    </citation>
    <scope>NUCLEOTIDE SEQUENCE</scope>
</reference>
<proteinExistence type="predicted"/>
<dbReference type="SUPFAM" id="SSF46955">
    <property type="entry name" value="Putative DNA-binding domain"/>
    <property type="match status" value="1"/>
</dbReference>
<sequence length="73" mass="7925">MSTVALAPHTATLGLSRSLFTAEEVAQALAVSETLVRQLTLSGDIPCRRIGRLVRYAQADVDAFVSRCDERGY</sequence>
<dbReference type="AlphaFoldDB" id="A0A6J7LJ11"/>
<evidence type="ECO:0000259" key="1">
    <source>
        <dbReference type="Pfam" id="PF12728"/>
    </source>
</evidence>
<dbReference type="Pfam" id="PF12728">
    <property type="entry name" value="HTH_17"/>
    <property type="match status" value="1"/>
</dbReference>
<dbReference type="EMBL" id="CAFBNE010000142">
    <property type="protein sequence ID" value="CAB4967535.1"/>
    <property type="molecule type" value="Genomic_DNA"/>
</dbReference>
<accession>A0A6J7LJ11</accession>
<feature type="domain" description="Helix-turn-helix" evidence="1">
    <location>
        <begin position="19"/>
        <end position="68"/>
    </location>
</feature>
<dbReference type="GO" id="GO:0003677">
    <property type="term" value="F:DNA binding"/>
    <property type="evidence" value="ECO:0007669"/>
    <property type="project" value="InterPro"/>
</dbReference>
<dbReference type="InterPro" id="IPR010093">
    <property type="entry name" value="SinI_DNA-bd"/>
</dbReference>
<protein>
    <submittedName>
        <fullName evidence="2">Unannotated protein</fullName>
    </submittedName>
</protein>
<gene>
    <name evidence="2" type="ORF">UFOPK3772_02981</name>
</gene>
<organism evidence="2">
    <name type="scientific">freshwater metagenome</name>
    <dbReference type="NCBI Taxonomy" id="449393"/>
    <lineage>
        <taxon>unclassified sequences</taxon>
        <taxon>metagenomes</taxon>
        <taxon>ecological metagenomes</taxon>
    </lineage>
</organism>
<evidence type="ECO:0000313" key="2">
    <source>
        <dbReference type="EMBL" id="CAB4967535.1"/>
    </source>
</evidence>
<name>A0A6J7LJ11_9ZZZZ</name>
<dbReference type="InterPro" id="IPR041657">
    <property type="entry name" value="HTH_17"/>
</dbReference>